<dbReference type="OrthoDB" id="10257739at2759"/>
<comment type="caution">
    <text evidence="11">The sequence shown here is derived from an EMBL/GenBank/DDBJ whole genome shotgun (WGS) entry which is preliminary data.</text>
</comment>
<evidence type="ECO:0000256" key="8">
    <source>
        <dbReference type="RuleBase" id="RU364129"/>
    </source>
</evidence>
<dbReference type="Pfam" id="PF05669">
    <property type="entry name" value="Med31"/>
    <property type="match status" value="1"/>
</dbReference>
<keyword evidence="4 8" id="KW-0805">Transcription regulation</keyword>
<proteinExistence type="inferred from homology"/>
<sequence length="288" mass="33727">MGSRIVRVDEENKRVKRIREGDEEEKKKKRSGEELLAQELLFWLFWLFGSLELPLSLLLYYSQALSLSTLLLYCLLYHYYSTTVYHYSSTTVYSTVMMNPPAPSSPRFTLELEFVLSLANPHYLSHLAVAHPQLLGITSSRDNDSKNDSKNRDSTNRDRDSKEKDDSEAFAAYLAYLYDYWRRPEYVQFLSHPGATLRALRLLQEEAFRVAVIRPQVIDMLIVSAGEKKNNITTRKTDGGRRTTGLDRGQKRQRDRQKDTQRILRGYTEEKREEKRREEKTERSMGRP</sequence>
<gene>
    <name evidence="11" type="ORF">TRV_05136</name>
</gene>
<evidence type="ECO:0000256" key="10">
    <source>
        <dbReference type="SAM" id="Phobius"/>
    </source>
</evidence>
<comment type="function">
    <text evidence="8">Component of the Mediator complex, a coactivator involved in the regulated transcription of nearly all RNA polymerase II-dependent genes. Mediator functions as a bridge to convey information from gene-specific regulatory proteins to the basal RNA polymerase II transcription machinery. Mediator is recruited to promoters by direct interactions with regulatory proteins and serves as a scaffold for the assembly of a functional preinitiation complex with RNA polymerase II and the general transcription factors.</text>
</comment>
<reference evidence="12" key="1">
    <citation type="journal article" date="2011" name="Genome Biol.">
        <title>Comparative and functional genomics provide insights into the pathogenicity of dermatophytic fungi.</title>
        <authorList>
            <person name="Burmester A."/>
            <person name="Shelest E."/>
            <person name="Gloeckner G."/>
            <person name="Heddergott C."/>
            <person name="Schindler S."/>
            <person name="Staib P."/>
            <person name="Heidel A."/>
            <person name="Felder M."/>
            <person name="Petzold A."/>
            <person name="Szafranski K."/>
            <person name="Feuermann M."/>
            <person name="Pedruzzi I."/>
            <person name="Priebe S."/>
            <person name="Groth M."/>
            <person name="Winkler R."/>
            <person name="Li W."/>
            <person name="Kniemeyer O."/>
            <person name="Schroeckh V."/>
            <person name="Hertweck C."/>
            <person name="Hube B."/>
            <person name="White T.C."/>
            <person name="Platzer M."/>
            <person name="Guthke R."/>
            <person name="Heitman J."/>
            <person name="Woestemeyer J."/>
            <person name="Zipfel P.F."/>
            <person name="Monod M."/>
            <person name="Brakhage A.A."/>
        </authorList>
    </citation>
    <scope>NUCLEOTIDE SEQUENCE [LARGE SCALE GENOMIC DNA]</scope>
    <source>
        <strain evidence="12">HKI 0517</strain>
    </source>
</reference>
<evidence type="ECO:0000256" key="1">
    <source>
        <dbReference type="ARBA" id="ARBA00004123"/>
    </source>
</evidence>
<keyword evidence="7 8" id="KW-0539">Nucleus</keyword>
<evidence type="ECO:0000256" key="7">
    <source>
        <dbReference type="ARBA" id="ARBA00023242"/>
    </source>
</evidence>
<dbReference type="GeneID" id="9577451"/>
<dbReference type="GO" id="GO:0006355">
    <property type="term" value="P:regulation of DNA-templated transcription"/>
    <property type="evidence" value="ECO:0007669"/>
    <property type="project" value="InterPro"/>
</dbReference>
<keyword evidence="10" id="KW-0812">Transmembrane</keyword>
<feature type="compositionally biased region" description="Basic and acidic residues" evidence="9">
    <location>
        <begin position="141"/>
        <end position="164"/>
    </location>
</feature>
<feature type="transmembrane region" description="Helical" evidence="10">
    <location>
        <begin position="35"/>
        <end position="53"/>
    </location>
</feature>
<dbReference type="InterPro" id="IPR038089">
    <property type="entry name" value="Med31_sf"/>
</dbReference>
<accession>D4DDC7</accession>
<dbReference type="Gene3D" id="1.10.10.1340">
    <property type="entry name" value="Mediator of RNA polymerase II, submodule Med31 (Soh1)"/>
    <property type="match status" value="1"/>
</dbReference>
<feature type="region of interest" description="Disordered" evidence="9">
    <location>
        <begin position="232"/>
        <end position="288"/>
    </location>
</feature>
<dbReference type="HOGENOM" id="CLU_967066_0_0_1"/>
<name>D4DDC7_TRIVH</name>
<keyword evidence="5 8" id="KW-0010">Activator</keyword>
<evidence type="ECO:0000256" key="4">
    <source>
        <dbReference type="ARBA" id="ARBA00023015"/>
    </source>
</evidence>
<evidence type="ECO:0000256" key="5">
    <source>
        <dbReference type="ARBA" id="ARBA00023159"/>
    </source>
</evidence>
<feature type="transmembrane region" description="Helical" evidence="10">
    <location>
        <begin position="59"/>
        <end position="80"/>
    </location>
</feature>
<protein>
    <recommendedName>
        <fullName evidence="3 8">Mediator of RNA polymerase II transcription subunit 31</fullName>
    </recommendedName>
</protein>
<organism evidence="11 12">
    <name type="scientific">Trichophyton verrucosum (strain HKI 0517)</name>
    <dbReference type="NCBI Taxonomy" id="663202"/>
    <lineage>
        <taxon>Eukaryota</taxon>
        <taxon>Fungi</taxon>
        <taxon>Dikarya</taxon>
        <taxon>Ascomycota</taxon>
        <taxon>Pezizomycotina</taxon>
        <taxon>Eurotiomycetes</taxon>
        <taxon>Eurotiomycetidae</taxon>
        <taxon>Onygenales</taxon>
        <taxon>Arthrodermataceae</taxon>
        <taxon>Trichophyton</taxon>
    </lineage>
</organism>
<evidence type="ECO:0000256" key="2">
    <source>
        <dbReference type="ARBA" id="ARBA00006378"/>
    </source>
</evidence>
<keyword evidence="6 8" id="KW-0804">Transcription</keyword>
<dbReference type="GO" id="GO:0003712">
    <property type="term" value="F:transcription coregulator activity"/>
    <property type="evidence" value="ECO:0007669"/>
    <property type="project" value="InterPro"/>
</dbReference>
<dbReference type="RefSeq" id="XP_003020753.1">
    <property type="nucleotide sequence ID" value="XM_003020707.1"/>
</dbReference>
<comment type="subunit">
    <text evidence="8">Component of the Mediator complex.</text>
</comment>
<comment type="subcellular location">
    <subcellularLocation>
        <location evidence="1 8">Nucleus</location>
    </subcellularLocation>
</comment>
<keyword evidence="10" id="KW-1133">Transmembrane helix</keyword>
<keyword evidence="12" id="KW-1185">Reference proteome</keyword>
<feature type="region of interest" description="Disordered" evidence="9">
    <location>
        <begin position="139"/>
        <end position="164"/>
    </location>
</feature>
<dbReference type="Proteomes" id="UP000008383">
    <property type="component" value="Unassembled WGS sequence"/>
</dbReference>
<dbReference type="InterPro" id="IPR008831">
    <property type="entry name" value="Mediator_Med31"/>
</dbReference>
<evidence type="ECO:0000256" key="3">
    <source>
        <dbReference type="ARBA" id="ARBA00019660"/>
    </source>
</evidence>
<dbReference type="PANTHER" id="PTHR13186">
    <property type="entry name" value="MEDIATOR OF RNA POLYMERASE II TRANSCRIPTION SUBUNIT 31"/>
    <property type="match status" value="1"/>
</dbReference>
<keyword evidence="10" id="KW-0472">Membrane</keyword>
<evidence type="ECO:0000256" key="9">
    <source>
        <dbReference type="SAM" id="MobiDB-lite"/>
    </source>
</evidence>
<evidence type="ECO:0000313" key="11">
    <source>
        <dbReference type="EMBL" id="EFE40135.1"/>
    </source>
</evidence>
<dbReference type="AlphaFoldDB" id="D4DDC7"/>
<comment type="similarity">
    <text evidence="2 8">Belongs to the Mediator complex subunit 31 family.</text>
</comment>
<dbReference type="EMBL" id="ACYE01000262">
    <property type="protein sequence ID" value="EFE40135.1"/>
    <property type="molecule type" value="Genomic_DNA"/>
</dbReference>
<dbReference type="GO" id="GO:0016592">
    <property type="term" value="C:mediator complex"/>
    <property type="evidence" value="ECO:0007669"/>
    <property type="project" value="InterPro"/>
</dbReference>
<dbReference type="KEGG" id="tve:TRV_05136"/>
<evidence type="ECO:0000313" key="12">
    <source>
        <dbReference type="Proteomes" id="UP000008383"/>
    </source>
</evidence>
<evidence type="ECO:0000256" key="6">
    <source>
        <dbReference type="ARBA" id="ARBA00023163"/>
    </source>
</evidence>